<keyword evidence="3" id="KW-1185">Reference proteome</keyword>
<proteinExistence type="predicted"/>
<accession>A0A8H6JZT2</accession>
<evidence type="ECO:0000313" key="2">
    <source>
        <dbReference type="EMBL" id="KAF6821696.1"/>
    </source>
</evidence>
<comment type="caution">
    <text evidence="2">The sequence shown here is derived from an EMBL/GenBank/DDBJ whole genome shotgun (WGS) entry which is preliminary data.</text>
</comment>
<organism evidence="2 3">
    <name type="scientific">Colletotrichum sojae</name>
    <dbReference type="NCBI Taxonomy" id="2175907"/>
    <lineage>
        <taxon>Eukaryota</taxon>
        <taxon>Fungi</taxon>
        <taxon>Dikarya</taxon>
        <taxon>Ascomycota</taxon>
        <taxon>Pezizomycotina</taxon>
        <taxon>Sordariomycetes</taxon>
        <taxon>Hypocreomycetidae</taxon>
        <taxon>Glomerellales</taxon>
        <taxon>Glomerellaceae</taxon>
        <taxon>Colletotrichum</taxon>
        <taxon>Colletotrichum orchidearum species complex</taxon>
    </lineage>
</organism>
<feature type="compositionally biased region" description="Basic and acidic residues" evidence="1">
    <location>
        <begin position="66"/>
        <end position="75"/>
    </location>
</feature>
<name>A0A8H6JZT2_9PEZI</name>
<reference evidence="2 3" key="1">
    <citation type="journal article" date="2020" name="Phytopathology">
        <title>Genome Sequence Resources of Colletotrichum truncatum, C. plurivorum, C. musicola, and C. sojae: Four Species Pathogenic to Soybean (Glycine max).</title>
        <authorList>
            <person name="Rogerio F."/>
            <person name="Boufleur T.R."/>
            <person name="Ciampi-Guillardi M."/>
            <person name="Sukno S.A."/>
            <person name="Thon M.R."/>
            <person name="Massola Junior N.S."/>
            <person name="Baroncelli R."/>
        </authorList>
    </citation>
    <scope>NUCLEOTIDE SEQUENCE [LARGE SCALE GENOMIC DNA]</scope>
    <source>
        <strain evidence="2 3">LFN0009</strain>
    </source>
</reference>
<dbReference type="EMBL" id="WIGN01000001">
    <property type="protein sequence ID" value="KAF6821696.1"/>
    <property type="molecule type" value="Genomic_DNA"/>
</dbReference>
<feature type="region of interest" description="Disordered" evidence="1">
    <location>
        <begin position="1"/>
        <end position="30"/>
    </location>
</feature>
<evidence type="ECO:0000256" key="1">
    <source>
        <dbReference type="SAM" id="MobiDB-lite"/>
    </source>
</evidence>
<dbReference type="AlphaFoldDB" id="A0A8H6JZT2"/>
<evidence type="ECO:0000313" key="3">
    <source>
        <dbReference type="Proteomes" id="UP000652219"/>
    </source>
</evidence>
<protein>
    <submittedName>
        <fullName evidence="2">Uncharacterized protein</fullName>
    </submittedName>
</protein>
<sequence>MDREPDGWMDGDRASVPLEERAGDTKHSGRQRLDGYLLLKRLHKMWQGMPIFRRSEATPNVFPERGNSETSRESSRVAGGRGSRGRG</sequence>
<dbReference type="Proteomes" id="UP000652219">
    <property type="component" value="Unassembled WGS sequence"/>
</dbReference>
<gene>
    <name evidence="2" type="ORF">CSOJ01_00199</name>
</gene>
<feature type="region of interest" description="Disordered" evidence="1">
    <location>
        <begin position="54"/>
        <end position="87"/>
    </location>
</feature>